<evidence type="ECO:0000313" key="3">
    <source>
        <dbReference type="Proteomes" id="UP000234789"/>
    </source>
</evidence>
<dbReference type="Pfam" id="PF07833">
    <property type="entry name" value="Cu_amine_oxidN1"/>
    <property type="match status" value="1"/>
</dbReference>
<feature type="domain" description="Copper amine oxidase-like N-terminal" evidence="1">
    <location>
        <begin position="1"/>
        <end position="89"/>
    </location>
</feature>
<gene>
    <name evidence="2" type="ORF">B8V81_2403</name>
</gene>
<keyword evidence="3" id="KW-1185">Reference proteome</keyword>
<evidence type="ECO:0000313" key="2">
    <source>
        <dbReference type="EMBL" id="PLT43972.1"/>
    </source>
</evidence>
<protein>
    <submittedName>
        <fullName evidence="2">N-acetylmuramoyl-L-alanine amidase</fullName>
    </submittedName>
</protein>
<name>A0A2N5N0W7_9BACL</name>
<dbReference type="AlphaFoldDB" id="A0A2N5N0W7"/>
<accession>A0A2N5N0W7</accession>
<dbReference type="InterPro" id="IPR012854">
    <property type="entry name" value="Cu_amine_oxidase-like_N"/>
</dbReference>
<dbReference type="Proteomes" id="UP000234789">
    <property type="component" value="Unassembled WGS sequence"/>
</dbReference>
<organism evidence="2 3">
    <name type="scientific">Paenibacillus pasadenensis</name>
    <dbReference type="NCBI Taxonomy" id="217090"/>
    <lineage>
        <taxon>Bacteria</taxon>
        <taxon>Bacillati</taxon>
        <taxon>Bacillota</taxon>
        <taxon>Bacilli</taxon>
        <taxon>Bacillales</taxon>
        <taxon>Paenibacillaceae</taxon>
        <taxon>Paenibacillus</taxon>
    </lineage>
</organism>
<proteinExistence type="predicted"/>
<dbReference type="Gene3D" id="3.30.457.10">
    <property type="entry name" value="Copper amine oxidase-like, N-terminal domain"/>
    <property type="match status" value="1"/>
</dbReference>
<reference evidence="2 3" key="1">
    <citation type="submission" date="2017-05" db="EMBL/GenBank/DDBJ databases">
        <title>Functional genome analysis of Paenibacillus pasadenensis strain R16: insights on endophytic life style and antifungal activity.</title>
        <authorList>
            <person name="Passera A."/>
            <person name="Marcolungo L."/>
            <person name="Casati P."/>
            <person name="Brasca M."/>
            <person name="Quaglino F."/>
            <person name="Delledonne M."/>
        </authorList>
    </citation>
    <scope>NUCLEOTIDE SEQUENCE [LARGE SCALE GENOMIC DNA]</scope>
    <source>
        <strain evidence="2 3">R16</strain>
    </source>
</reference>
<evidence type="ECO:0000259" key="1">
    <source>
        <dbReference type="Pfam" id="PF07833"/>
    </source>
</evidence>
<sequence>MVPFRSFFEALDLNAEFDNKTKTVTAKNETTTVTLTAGKMTGTINGKEIKLIQGPSLSDDDDLMYVNVRFIAEAFGGIVGFDKSTLTVTLDFD</sequence>
<dbReference type="EMBL" id="NFEZ01000004">
    <property type="protein sequence ID" value="PLT43972.1"/>
    <property type="molecule type" value="Genomic_DNA"/>
</dbReference>
<dbReference type="SUPFAM" id="SSF55383">
    <property type="entry name" value="Copper amine oxidase, domain N"/>
    <property type="match status" value="1"/>
</dbReference>
<dbReference type="InterPro" id="IPR036582">
    <property type="entry name" value="Mao_N_sf"/>
</dbReference>
<comment type="caution">
    <text evidence="2">The sequence shown here is derived from an EMBL/GenBank/DDBJ whole genome shotgun (WGS) entry which is preliminary data.</text>
</comment>